<proteinExistence type="predicted"/>
<sequence length="128" mass="14386">MQHFMFVPAKARLCALTYFLREELRYASCDLKNGTGRAKCKIVKCAWPSERGPRKEGDKSGENHSVNSLFGTQDPVFRLRGNIPQQVRVLTFKSFCYSSSGVLLRTDVATRGLNLPTSKVNCPIRSTK</sequence>
<gene>
    <name evidence="1" type="ORF">PsorP6_009002</name>
</gene>
<name>A0ACC0W1G3_9STRA</name>
<evidence type="ECO:0000313" key="1">
    <source>
        <dbReference type="EMBL" id="KAI9911944.1"/>
    </source>
</evidence>
<comment type="caution">
    <text evidence="1">The sequence shown here is derived from an EMBL/GenBank/DDBJ whole genome shotgun (WGS) entry which is preliminary data.</text>
</comment>
<organism evidence="1 2">
    <name type="scientific">Peronosclerospora sorghi</name>
    <dbReference type="NCBI Taxonomy" id="230839"/>
    <lineage>
        <taxon>Eukaryota</taxon>
        <taxon>Sar</taxon>
        <taxon>Stramenopiles</taxon>
        <taxon>Oomycota</taxon>
        <taxon>Peronosporomycetes</taxon>
        <taxon>Peronosporales</taxon>
        <taxon>Peronosporaceae</taxon>
        <taxon>Peronosclerospora</taxon>
    </lineage>
</organism>
<reference evidence="1 2" key="1">
    <citation type="journal article" date="2022" name="bioRxiv">
        <title>The genome of the oomycete Peronosclerospora sorghi, a cosmopolitan pathogen of maize and sorghum, is inflated with dispersed pseudogenes.</title>
        <authorList>
            <person name="Fletcher K."/>
            <person name="Martin F."/>
            <person name="Isakeit T."/>
            <person name="Cavanaugh K."/>
            <person name="Magill C."/>
            <person name="Michelmore R."/>
        </authorList>
    </citation>
    <scope>NUCLEOTIDE SEQUENCE [LARGE SCALE GENOMIC DNA]</scope>
    <source>
        <strain evidence="1">P6</strain>
    </source>
</reference>
<accession>A0ACC0W1G3</accession>
<keyword evidence="2" id="KW-1185">Reference proteome</keyword>
<dbReference type="Proteomes" id="UP001163321">
    <property type="component" value="Chromosome 5"/>
</dbReference>
<protein>
    <submittedName>
        <fullName evidence="1">Uncharacterized protein</fullName>
    </submittedName>
</protein>
<dbReference type="EMBL" id="CM047584">
    <property type="protein sequence ID" value="KAI9911944.1"/>
    <property type="molecule type" value="Genomic_DNA"/>
</dbReference>
<evidence type="ECO:0000313" key="2">
    <source>
        <dbReference type="Proteomes" id="UP001163321"/>
    </source>
</evidence>